<dbReference type="GO" id="GO:0015031">
    <property type="term" value="P:protein transport"/>
    <property type="evidence" value="ECO:0007669"/>
    <property type="project" value="UniProtKB-KW"/>
</dbReference>
<organism evidence="8 9">
    <name type="scientific">Plasmodiophora brassicae</name>
    <name type="common">Clubroot disease agent</name>
    <dbReference type="NCBI Taxonomy" id="37360"/>
    <lineage>
        <taxon>Eukaryota</taxon>
        <taxon>Sar</taxon>
        <taxon>Rhizaria</taxon>
        <taxon>Endomyxa</taxon>
        <taxon>Phytomyxea</taxon>
        <taxon>Plasmodiophorida</taxon>
        <taxon>Plasmodiophoridae</taxon>
        <taxon>Plasmodiophora</taxon>
    </lineage>
</organism>
<feature type="region of interest" description="Disordered" evidence="7">
    <location>
        <begin position="1"/>
        <end position="20"/>
    </location>
</feature>
<keyword evidence="4" id="KW-0967">Endosome</keyword>
<dbReference type="GO" id="GO:0000815">
    <property type="term" value="C:ESCRT III complex"/>
    <property type="evidence" value="ECO:0007669"/>
    <property type="project" value="TreeGrafter"/>
</dbReference>
<dbReference type="PANTHER" id="PTHR22761:SF5">
    <property type="entry name" value="CHARGED MULTIVESICULAR BODY PROTEIN 6"/>
    <property type="match status" value="1"/>
</dbReference>
<keyword evidence="6" id="KW-0472">Membrane</keyword>
<protein>
    <submittedName>
        <fullName evidence="8">Uncharacterized protein</fullName>
    </submittedName>
</protein>
<keyword evidence="8" id="KW-0496">Mitochondrion</keyword>
<accession>A0A3P3Y046</accession>
<keyword evidence="5" id="KW-0653">Protein transport</keyword>
<reference evidence="8 9" key="1">
    <citation type="submission" date="2018-03" db="EMBL/GenBank/DDBJ databases">
        <authorList>
            <person name="Fogelqvist J."/>
        </authorList>
    </citation>
    <scope>NUCLEOTIDE SEQUENCE [LARGE SCALE GENOMIC DNA]</scope>
</reference>
<dbReference type="InterPro" id="IPR005024">
    <property type="entry name" value="Snf7_fam"/>
</dbReference>
<evidence type="ECO:0000256" key="5">
    <source>
        <dbReference type="ARBA" id="ARBA00022927"/>
    </source>
</evidence>
<evidence type="ECO:0000313" key="9">
    <source>
        <dbReference type="Proteomes" id="UP000290189"/>
    </source>
</evidence>
<dbReference type="EMBL" id="OVEO01000001">
    <property type="protein sequence ID" value="SPQ93568.1"/>
    <property type="molecule type" value="Genomic_DNA"/>
</dbReference>
<dbReference type="Pfam" id="PF03357">
    <property type="entry name" value="Snf7"/>
    <property type="match status" value="1"/>
</dbReference>
<dbReference type="AlphaFoldDB" id="A0A3P3Y046"/>
<dbReference type="GO" id="GO:0006900">
    <property type="term" value="P:vesicle budding from membrane"/>
    <property type="evidence" value="ECO:0007669"/>
    <property type="project" value="TreeGrafter"/>
</dbReference>
<gene>
    <name evidence="8" type="ORF">PLBR_LOCUS783</name>
</gene>
<comment type="similarity">
    <text evidence="2">Belongs to the SNF7 family.</text>
</comment>
<dbReference type="Proteomes" id="UP000290189">
    <property type="component" value="Unassembled WGS sequence"/>
</dbReference>
<evidence type="ECO:0000256" key="3">
    <source>
        <dbReference type="ARBA" id="ARBA00022448"/>
    </source>
</evidence>
<proteinExistence type="inferred from homology"/>
<evidence type="ECO:0000256" key="2">
    <source>
        <dbReference type="ARBA" id="ARBA00006190"/>
    </source>
</evidence>
<name>A0A3P3Y046_PLABS</name>
<dbReference type="GO" id="GO:0005771">
    <property type="term" value="C:multivesicular body"/>
    <property type="evidence" value="ECO:0007669"/>
    <property type="project" value="TreeGrafter"/>
</dbReference>
<sequence length="256" mass="29276">MEIRVSARPRLAFQRSQSTSRPRSWRREVATFYFGTAHLMGGIFTKKAARRPAPPPKAAISDRDKAVYDLKVQRDRLKKFIVKNDALVVRETEVARELVKAKQKEKAKLVLRKKRLHESMIEKSMAKMANIEELVNSIQFAEITAQVFAALKEGNEALQSINAQMDIDDVDKLMEDTAEAVAYQEQISEMLSGQMTAQDDEAALRELDMIEQEETEKLQKQFDDIPAVDRPAVSDLERVQEQEQAEEVQEREVELA</sequence>
<dbReference type="PANTHER" id="PTHR22761">
    <property type="entry name" value="CHARGED MULTIVESICULAR BODY PROTEIN"/>
    <property type="match status" value="1"/>
</dbReference>
<dbReference type="GO" id="GO:0032511">
    <property type="term" value="P:late endosome to vacuole transport via multivesicular body sorting pathway"/>
    <property type="evidence" value="ECO:0007669"/>
    <property type="project" value="TreeGrafter"/>
</dbReference>
<comment type="subcellular location">
    <subcellularLocation>
        <location evidence="1">Endosome membrane</location>
    </subcellularLocation>
</comment>
<geneLocation type="mitochondrion" evidence="8"/>
<evidence type="ECO:0000256" key="1">
    <source>
        <dbReference type="ARBA" id="ARBA00004608"/>
    </source>
</evidence>
<evidence type="ECO:0000256" key="6">
    <source>
        <dbReference type="ARBA" id="ARBA00023136"/>
    </source>
</evidence>
<keyword evidence="3" id="KW-0813">Transport</keyword>
<evidence type="ECO:0000313" key="8">
    <source>
        <dbReference type="EMBL" id="SPQ93568.1"/>
    </source>
</evidence>
<feature type="region of interest" description="Disordered" evidence="7">
    <location>
        <begin position="215"/>
        <end position="256"/>
    </location>
</feature>
<evidence type="ECO:0000256" key="4">
    <source>
        <dbReference type="ARBA" id="ARBA00022753"/>
    </source>
</evidence>
<evidence type="ECO:0000256" key="7">
    <source>
        <dbReference type="SAM" id="MobiDB-lite"/>
    </source>
</evidence>